<gene>
    <name evidence="3" type="ORF">S01H4_44093</name>
</gene>
<evidence type="ECO:0000259" key="1">
    <source>
        <dbReference type="Pfam" id="PF00745"/>
    </source>
</evidence>
<dbReference type="SUPFAM" id="SSF69075">
    <property type="entry name" value="Glutamyl tRNA-reductase dimerization domain"/>
    <property type="match status" value="1"/>
</dbReference>
<proteinExistence type="predicted"/>
<organism evidence="3">
    <name type="scientific">marine sediment metagenome</name>
    <dbReference type="NCBI Taxonomy" id="412755"/>
    <lineage>
        <taxon>unclassified sequences</taxon>
        <taxon>metagenomes</taxon>
        <taxon>ecological metagenomes</taxon>
    </lineage>
</organism>
<dbReference type="EMBL" id="BART01024403">
    <property type="protein sequence ID" value="GAH03820.1"/>
    <property type="molecule type" value="Genomic_DNA"/>
</dbReference>
<dbReference type="PANTHER" id="PTHR43013">
    <property type="entry name" value="GLUTAMYL-TRNA REDUCTASE"/>
    <property type="match status" value="1"/>
</dbReference>
<sequence length="251" mass="28409">RFASGVFERFDDKHVLLIGAGKMAAETLRYLRDAGAQNIRIINRSVERAHSLAQRLDAQAGDYNNISRELVDADLVVSTTGASEPVVTLDLFQRVQDQRQGRPLVVLDLAVPRDFDSRIGTKPGVWLYSIDDLGQACDSNRRRRQKALPAALTIVDEETRRFMGDMHHRSTVPVIEQLRAGWNETGEVELDRLFRKLPNLDKSSQQEIRQAFERYAAKMLHPPMASLRSESKAGPPHGLLEALRRLFDLKE</sequence>
<evidence type="ECO:0000259" key="2">
    <source>
        <dbReference type="Pfam" id="PF01488"/>
    </source>
</evidence>
<dbReference type="Pfam" id="PF00745">
    <property type="entry name" value="GlutR_dimer"/>
    <property type="match status" value="1"/>
</dbReference>
<feature type="non-terminal residue" evidence="3">
    <location>
        <position position="1"/>
    </location>
</feature>
<evidence type="ECO:0000313" key="3">
    <source>
        <dbReference type="EMBL" id="GAH03820.1"/>
    </source>
</evidence>
<name>X1D699_9ZZZZ</name>
<dbReference type="InterPro" id="IPR006151">
    <property type="entry name" value="Shikm_DH/Glu-tRNA_Rdtase"/>
</dbReference>
<dbReference type="PANTHER" id="PTHR43013:SF1">
    <property type="entry name" value="GLUTAMYL-TRNA REDUCTASE"/>
    <property type="match status" value="1"/>
</dbReference>
<dbReference type="GO" id="GO:0050661">
    <property type="term" value="F:NADP binding"/>
    <property type="evidence" value="ECO:0007669"/>
    <property type="project" value="InterPro"/>
</dbReference>
<protein>
    <recommendedName>
        <fullName evidence="4">Glutamyl-tRNA reductase</fullName>
    </recommendedName>
</protein>
<dbReference type="GO" id="GO:0019353">
    <property type="term" value="P:protoporphyrinogen IX biosynthetic process from glutamate"/>
    <property type="evidence" value="ECO:0007669"/>
    <property type="project" value="TreeGrafter"/>
</dbReference>
<reference evidence="3" key="1">
    <citation type="journal article" date="2014" name="Front. Microbiol.">
        <title>High frequency of phylogenetically diverse reductive dehalogenase-homologous genes in deep subseafloor sedimentary metagenomes.</title>
        <authorList>
            <person name="Kawai M."/>
            <person name="Futagami T."/>
            <person name="Toyoda A."/>
            <person name="Takaki Y."/>
            <person name="Nishi S."/>
            <person name="Hori S."/>
            <person name="Arai W."/>
            <person name="Tsubouchi T."/>
            <person name="Morono Y."/>
            <person name="Uchiyama I."/>
            <person name="Ito T."/>
            <person name="Fujiyama A."/>
            <person name="Inagaki F."/>
            <person name="Takami H."/>
        </authorList>
    </citation>
    <scope>NUCLEOTIDE SEQUENCE</scope>
    <source>
        <strain evidence="3">Expedition CK06-06</strain>
    </source>
</reference>
<dbReference type="InterPro" id="IPR036291">
    <property type="entry name" value="NAD(P)-bd_dom_sf"/>
</dbReference>
<dbReference type="GO" id="GO:0008883">
    <property type="term" value="F:glutamyl-tRNA reductase activity"/>
    <property type="evidence" value="ECO:0007669"/>
    <property type="project" value="InterPro"/>
</dbReference>
<accession>X1D699</accession>
<dbReference type="InterPro" id="IPR036453">
    <property type="entry name" value="GluRdtase_dimer_dom_sf"/>
</dbReference>
<dbReference type="Gene3D" id="3.40.50.720">
    <property type="entry name" value="NAD(P)-binding Rossmann-like Domain"/>
    <property type="match status" value="1"/>
</dbReference>
<dbReference type="InterPro" id="IPR015896">
    <property type="entry name" value="4pyrrol_synth_GluRdtase_dimer"/>
</dbReference>
<evidence type="ECO:0008006" key="4">
    <source>
        <dbReference type="Google" id="ProtNLM"/>
    </source>
</evidence>
<dbReference type="AlphaFoldDB" id="X1D699"/>
<feature type="domain" description="Tetrapyrrole biosynthesis glutamyl-tRNA reductase dimerisation" evidence="1">
    <location>
        <begin position="151"/>
        <end position="249"/>
    </location>
</feature>
<comment type="caution">
    <text evidence="3">The sequence shown here is derived from an EMBL/GenBank/DDBJ whole genome shotgun (WGS) entry which is preliminary data.</text>
</comment>
<dbReference type="SUPFAM" id="SSF51735">
    <property type="entry name" value="NAD(P)-binding Rossmann-fold domains"/>
    <property type="match status" value="1"/>
</dbReference>
<feature type="domain" description="Quinate/shikimate 5-dehydrogenase/glutamyl-tRNA reductase" evidence="2">
    <location>
        <begin position="3"/>
        <end position="134"/>
    </location>
</feature>
<dbReference type="Pfam" id="PF01488">
    <property type="entry name" value="Shikimate_DH"/>
    <property type="match status" value="1"/>
</dbReference>